<dbReference type="PANTHER" id="PTHR43501:SF1">
    <property type="entry name" value="CYTOSOL NON-SPECIFIC DIPEPTIDASE"/>
    <property type="match status" value="1"/>
</dbReference>
<dbReference type="Proteomes" id="UP000886804">
    <property type="component" value="Unassembled WGS sequence"/>
</dbReference>
<dbReference type="GO" id="GO:0070573">
    <property type="term" value="F:metallodipeptidase activity"/>
    <property type="evidence" value="ECO:0007669"/>
    <property type="project" value="TreeGrafter"/>
</dbReference>
<reference evidence="1" key="2">
    <citation type="submission" date="2021-04" db="EMBL/GenBank/DDBJ databases">
        <authorList>
            <person name="Gilroy R."/>
        </authorList>
    </citation>
    <scope>NUCLEOTIDE SEQUENCE</scope>
    <source>
        <strain evidence="1">CHK188-4685</strain>
    </source>
</reference>
<reference evidence="1" key="1">
    <citation type="journal article" date="2021" name="PeerJ">
        <title>Extensive microbial diversity within the chicken gut microbiome revealed by metagenomics and culture.</title>
        <authorList>
            <person name="Gilroy R."/>
            <person name="Ravi A."/>
            <person name="Getino M."/>
            <person name="Pursley I."/>
            <person name="Horton D.L."/>
            <person name="Alikhan N.F."/>
            <person name="Baker D."/>
            <person name="Gharbi K."/>
            <person name="Hall N."/>
            <person name="Watson M."/>
            <person name="Adriaenssens E.M."/>
            <person name="Foster-Nyarko E."/>
            <person name="Jarju S."/>
            <person name="Secka A."/>
            <person name="Antonio M."/>
            <person name="Oren A."/>
            <person name="Chaudhuri R.R."/>
            <person name="La Ragione R."/>
            <person name="Hildebrand F."/>
            <person name="Pallen M.J."/>
        </authorList>
    </citation>
    <scope>NUCLEOTIDE SEQUENCE</scope>
    <source>
        <strain evidence="1">CHK188-4685</strain>
    </source>
</reference>
<dbReference type="NCBIfam" id="TIGR01893">
    <property type="entry name" value="aa-his-dipept"/>
    <property type="match status" value="1"/>
</dbReference>
<evidence type="ECO:0000313" key="2">
    <source>
        <dbReference type="Proteomes" id="UP000886804"/>
    </source>
</evidence>
<evidence type="ECO:0000313" key="1">
    <source>
        <dbReference type="EMBL" id="HJB07544.1"/>
    </source>
</evidence>
<protein>
    <submittedName>
        <fullName evidence="1">Beta-Ala-His dipeptidase</fullName>
        <ecNumber evidence="1">3.4.13.20</ecNumber>
    </submittedName>
</protein>
<dbReference type="EMBL" id="DWYS01000082">
    <property type="protein sequence ID" value="HJB07544.1"/>
    <property type="molecule type" value="Genomic_DNA"/>
</dbReference>
<sequence>MEGEYLINDREPIEIYHFFEDISRIPRVSYHEKEISQYLVDFAEKRGLWYYRDEMYNVLIKKEGSKGDEDKAPVLLEGHVDMVGEKIPGSAHDFLKDPIHLIVDGNILRADGTTLGADNGCAVAIMLAVLADDSLKHPPLECLFTVQEEVGLYGAEGFDVNHIKARRVIGLDAGAEGVFRKGTTTKYLTESALEVKREQISGKVYRFYADGLKGGDQGAGMPKERISAIQMTARILHYLNKEADARIISVDKTGKSIPENCECYFCLVSGNENQMMDIIRKQEKTIRQQYRESDPGFKVEIEEIIYLDKSRKFSGMLQKQDSDCLIKALYLMPYGGYHRSVKRPEEVMLSVMAREIRSEEEAIEVFTRISAEEKVGGQELQEQLSTYLKSSGFKIIRSEVEEGWEWEEHSAIRDIMVQAYEEIFGRKPIVNISPGGNDCVVLKRKIPELDMVTTAATYVDYHTPNEHLYMDSFEKVYKLIVKTLEMLAEN</sequence>
<keyword evidence="1" id="KW-0645">Protease</keyword>
<organism evidence="1 2">
    <name type="scientific">Candidatus Enterocloster faecavium</name>
    <dbReference type="NCBI Taxonomy" id="2838560"/>
    <lineage>
        <taxon>Bacteria</taxon>
        <taxon>Bacillati</taxon>
        <taxon>Bacillota</taxon>
        <taxon>Clostridia</taxon>
        <taxon>Lachnospirales</taxon>
        <taxon>Lachnospiraceae</taxon>
        <taxon>Enterocloster</taxon>
    </lineage>
</organism>
<dbReference type="PRINTS" id="PR00934">
    <property type="entry name" value="XHISDIPTASE"/>
</dbReference>
<dbReference type="GO" id="GO:0006508">
    <property type="term" value="P:proteolysis"/>
    <property type="evidence" value="ECO:0007669"/>
    <property type="project" value="InterPro"/>
</dbReference>
<dbReference type="InterPro" id="IPR001160">
    <property type="entry name" value="Peptidase_M20C"/>
</dbReference>
<dbReference type="GO" id="GO:0005829">
    <property type="term" value="C:cytosol"/>
    <property type="evidence" value="ECO:0007669"/>
    <property type="project" value="TreeGrafter"/>
</dbReference>
<dbReference type="PIRSF" id="PIRSF016599">
    <property type="entry name" value="Xaa-His_dipept"/>
    <property type="match status" value="1"/>
</dbReference>
<dbReference type="InterPro" id="IPR002933">
    <property type="entry name" value="Peptidase_M20"/>
</dbReference>
<dbReference type="SUPFAM" id="SSF53187">
    <property type="entry name" value="Zn-dependent exopeptidases"/>
    <property type="match status" value="1"/>
</dbReference>
<gene>
    <name evidence="1" type="primary">pepD</name>
    <name evidence="1" type="ORF">H9716_06705</name>
</gene>
<keyword evidence="1" id="KW-0224">Dipeptidase</keyword>
<dbReference type="PANTHER" id="PTHR43501">
    <property type="entry name" value="CYTOSOL NON-SPECIFIC DIPEPTIDASE"/>
    <property type="match status" value="1"/>
</dbReference>
<name>A0A9D2L7Q0_9FIRM</name>
<dbReference type="AlphaFoldDB" id="A0A9D2L7Q0"/>
<dbReference type="Gene3D" id="3.40.630.10">
    <property type="entry name" value="Zn peptidases"/>
    <property type="match status" value="2"/>
</dbReference>
<proteinExistence type="predicted"/>
<dbReference type="EC" id="3.4.13.20" evidence="1"/>
<keyword evidence="1" id="KW-0378">Hydrolase</keyword>
<comment type="caution">
    <text evidence="1">The sequence shown here is derived from an EMBL/GenBank/DDBJ whole genome shotgun (WGS) entry which is preliminary data.</text>
</comment>
<accession>A0A9D2L7Q0</accession>
<dbReference type="Pfam" id="PF01546">
    <property type="entry name" value="Peptidase_M20"/>
    <property type="match status" value="1"/>
</dbReference>